<organism evidence="5">
    <name type="scientific">Pseudomonas aeruginosa</name>
    <dbReference type="NCBI Taxonomy" id="287"/>
    <lineage>
        <taxon>Bacteria</taxon>
        <taxon>Pseudomonadati</taxon>
        <taxon>Pseudomonadota</taxon>
        <taxon>Gammaproteobacteria</taxon>
        <taxon>Pseudomonadales</taxon>
        <taxon>Pseudomonadaceae</taxon>
        <taxon>Pseudomonas</taxon>
    </lineage>
</organism>
<dbReference type="Pfam" id="PF00419">
    <property type="entry name" value="Fimbrial"/>
    <property type="match status" value="1"/>
</dbReference>
<dbReference type="AlphaFoldDB" id="A0A6A9JWF8"/>
<dbReference type="InterPro" id="IPR036937">
    <property type="entry name" value="Adhesion_dom_fimbrial_sf"/>
</dbReference>
<sequence length="378" mass="39365">MSKKNGHAAPNKAWMLNQVPMITFLAGSADRPAPLLPLWQATGRILRRATLALLAWQLSCSAMAECKLGSGGVYRATLTLPASLSVPRDAAPGSVIASARYNYSFNQSAPVGVHCDTATIADWIAGNGQSANAEGVIPTGTPGIGYRLTAPPEGTALKPGSLPVPLSVFNTPSQCGYPASGKCYVYLGAPITLELVKTGDVQPGAQISGLTTLLTQKIGGVTGSTITLSTPLVQVTPQSCTVSTRPPKSFDKVGLSEMKEVNSRSPARSFALIIDCRGTSAKVAVTFTDASSPSNRSDLLSLSQESKANGFGIQILFGNQKVRFGADSRAAGNPNQLVLGDVSNRIHEAQFTAQYVRTSANATAGIANGSATFTMSYQ</sequence>
<evidence type="ECO:0000256" key="1">
    <source>
        <dbReference type="ARBA" id="ARBA00004561"/>
    </source>
</evidence>
<dbReference type="Gene3D" id="2.60.40.3310">
    <property type="match status" value="1"/>
</dbReference>
<dbReference type="InterPro" id="IPR000259">
    <property type="entry name" value="Adhesion_dom_fimbrial"/>
</dbReference>
<dbReference type="PANTHER" id="PTHR33420">
    <property type="entry name" value="FIMBRIAL SUBUNIT ELFA-RELATED"/>
    <property type="match status" value="1"/>
</dbReference>
<feature type="domain" description="Fimbrial-type adhesion" evidence="4">
    <location>
        <begin position="235"/>
        <end position="378"/>
    </location>
</feature>
<accession>A0A6A9JWF8</accession>
<dbReference type="RefSeq" id="WP_110194045.1">
    <property type="nucleotide sequence ID" value="NZ_CAADNH010000233.1"/>
</dbReference>
<dbReference type="InterPro" id="IPR008966">
    <property type="entry name" value="Adhesion_dom_sf"/>
</dbReference>
<dbReference type="SUPFAM" id="SSF49401">
    <property type="entry name" value="Bacterial adhesins"/>
    <property type="match status" value="1"/>
</dbReference>
<evidence type="ECO:0000256" key="2">
    <source>
        <dbReference type="ARBA" id="ARBA00006671"/>
    </source>
</evidence>
<comment type="similarity">
    <text evidence="2">Belongs to the fimbrial protein family.</text>
</comment>
<evidence type="ECO:0000256" key="3">
    <source>
        <dbReference type="ARBA" id="ARBA00023263"/>
    </source>
</evidence>
<dbReference type="GO" id="GO:0043709">
    <property type="term" value="P:cell adhesion involved in single-species biofilm formation"/>
    <property type="evidence" value="ECO:0007669"/>
    <property type="project" value="TreeGrafter"/>
</dbReference>
<name>A0A6A9JWF8_PSEAI</name>
<gene>
    <name evidence="5" type="ORF">GNQ20_05295</name>
</gene>
<dbReference type="EMBL" id="WOAJ01000002">
    <property type="protein sequence ID" value="MUI57209.1"/>
    <property type="molecule type" value="Genomic_DNA"/>
</dbReference>
<evidence type="ECO:0000259" key="4">
    <source>
        <dbReference type="Pfam" id="PF00419"/>
    </source>
</evidence>
<dbReference type="Gene3D" id="2.60.40.1090">
    <property type="entry name" value="Fimbrial-type adhesion domain"/>
    <property type="match status" value="1"/>
</dbReference>
<comment type="subcellular location">
    <subcellularLocation>
        <location evidence="1">Fimbrium</location>
    </subcellularLocation>
</comment>
<evidence type="ECO:0000313" key="5">
    <source>
        <dbReference type="EMBL" id="MUI57209.1"/>
    </source>
</evidence>
<dbReference type="PANTHER" id="PTHR33420:SF14">
    <property type="entry name" value="TYPE 1 FIMBRIN D-MANNOSE SPECIFIC ADHESIN"/>
    <property type="match status" value="1"/>
</dbReference>
<proteinExistence type="inferred from homology"/>
<reference evidence="5" key="1">
    <citation type="submission" date="2019-11" db="EMBL/GenBank/DDBJ databases">
        <title>Genomes of ocular Pseudomonas aeruginosa isolates.</title>
        <authorList>
            <person name="Khan M."/>
            <person name="Rice S.A."/>
            <person name="Willcox M.D.P."/>
            <person name="Stapleton F."/>
        </authorList>
    </citation>
    <scope>NUCLEOTIDE SEQUENCE</scope>
    <source>
        <strain evidence="5">PA206</strain>
    </source>
</reference>
<comment type="caution">
    <text evidence="5">The sequence shown here is derived from an EMBL/GenBank/DDBJ whole genome shotgun (WGS) entry which is preliminary data.</text>
</comment>
<dbReference type="GO" id="GO:0009289">
    <property type="term" value="C:pilus"/>
    <property type="evidence" value="ECO:0007669"/>
    <property type="project" value="UniProtKB-SubCell"/>
</dbReference>
<dbReference type="InterPro" id="IPR050263">
    <property type="entry name" value="Bact_Fimbrial_Adh_Pro"/>
</dbReference>
<keyword evidence="3" id="KW-0281">Fimbrium</keyword>
<protein>
    <submittedName>
        <fullName evidence="5">Fimbrial protein</fullName>
    </submittedName>
</protein>